<protein>
    <recommendedName>
        <fullName evidence="1">DUF2510 domain-containing protein</fullName>
    </recommendedName>
</protein>
<dbReference type="Pfam" id="PF10708">
    <property type="entry name" value="DUF2510"/>
    <property type="match status" value="1"/>
</dbReference>
<dbReference type="EMBL" id="AP023356">
    <property type="protein sequence ID" value="BCJ40888.1"/>
    <property type="molecule type" value="Genomic_DNA"/>
</dbReference>
<dbReference type="RefSeq" id="WP_189332715.1">
    <property type="nucleotide sequence ID" value="NZ_AP023356.1"/>
</dbReference>
<accession>A0ABM7LNM4</accession>
<keyword evidence="3" id="KW-1185">Reference proteome</keyword>
<reference evidence="2 3" key="1">
    <citation type="submission" date="2020-08" db="EMBL/GenBank/DDBJ databases">
        <title>Whole genome shotgun sequence of Actinoplanes ianthinogenes NBRC 13996.</title>
        <authorList>
            <person name="Komaki H."/>
            <person name="Tamura T."/>
        </authorList>
    </citation>
    <scope>NUCLEOTIDE SEQUENCE [LARGE SCALE GENOMIC DNA]</scope>
    <source>
        <strain evidence="2 3">NBRC 13996</strain>
    </source>
</reference>
<evidence type="ECO:0000259" key="1">
    <source>
        <dbReference type="Pfam" id="PF10708"/>
    </source>
</evidence>
<gene>
    <name evidence="2" type="ORF">Aiant_15450</name>
</gene>
<proteinExistence type="predicted"/>
<sequence>MSNISPWDVDAQRPTGGAAVVTAQAAEETAPAGWYADPSGVFAQRWWDGQQWTESVWPVPETVGVHPHQSAATSPVGQNFQQVPVEPALQLAGPSQYVRSFERQEEPSPPLALSGTMAGVSHERIDVAGLTLPEVSRKRRGRAMAIAGAVVAVLVGGPGSYITYNYTGLEDSCQDAIRIYANNQTIRMTKMSAEAAADGIALSMVLKEIQFLPAQKDRLTEASMRASLIFSSTVGNGAVSFGQDGAMQVVCNATFGYRWNATAKGIDIDDL</sequence>
<dbReference type="Proteomes" id="UP000676967">
    <property type="component" value="Chromosome"/>
</dbReference>
<evidence type="ECO:0000313" key="2">
    <source>
        <dbReference type="EMBL" id="BCJ40888.1"/>
    </source>
</evidence>
<organism evidence="2 3">
    <name type="scientific">Actinoplanes ianthinogenes</name>
    <dbReference type="NCBI Taxonomy" id="122358"/>
    <lineage>
        <taxon>Bacteria</taxon>
        <taxon>Bacillati</taxon>
        <taxon>Actinomycetota</taxon>
        <taxon>Actinomycetes</taxon>
        <taxon>Micromonosporales</taxon>
        <taxon>Micromonosporaceae</taxon>
        <taxon>Actinoplanes</taxon>
    </lineage>
</organism>
<dbReference type="InterPro" id="IPR018929">
    <property type="entry name" value="DUF2510"/>
</dbReference>
<evidence type="ECO:0000313" key="3">
    <source>
        <dbReference type="Proteomes" id="UP000676967"/>
    </source>
</evidence>
<name>A0ABM7LNM4_9ACTN</name>
<feature type="domain" description="DUF2510" evidence="1">
    <location>
        <begin position="32"/>
        <end position="61"/>
    </location>
</feature>